<dbReference type="GO" id="GO:0005524">
    <property type="term" value="F:ATP binding"/>
    <property type="evidence" value="ECO:0007669"/>
    <property type="project" value="UniProtKB-KW"/>
</dbReference>
<proteinExistence type="inferred from homology"/>
<evidence type="ECO:0000256" key="1">
    <source>
        <dbReference type="ARBA" id="ARBA00007381"/>
    </source>
</evidence>
<gene>
    <name evidence="4" type="ORF">MGAL_10B048713</name>
</gene>
<evidence type="ECO:0000313" key="4">
    <source>
        <dbReference type="EMBL" id="VDH92464.1"/>
    </source>
</evidence>
<comment type="similarity">
    <text evidence="1">Belongs to the heat shock protein 70 family.</text>
</comment>
<dbReference type="PANTHER" id="PTHR14187">
    <property type="entry name" value="ALPHA KINASE/ELONGATION FACTOR 2 KINASE"/>
    <property type="match status" value="1"/>
</dbReference>
<organism evidence="4 5">
    <name type="scientific">Mytilus galloprovincialis</name>
    <name type="common">Mediterranean mussel</name>
    <dbReference type="NCBI Taxonomy" id="29158"/>
    <lineage>
        <taxon>Eukaryota</taxon>
        <taxon>Metazoa</taxon>
        <taxon>Spiralia</taxon>
        <taxon>Lophotrochozoa</taxon>
        <taxon>Mollusca</taxon>
        <taxon>Bivalvia</taxon>
        <taxon>Autobranchia</taxon>
        <taxon>Pteriomorphia</taxon>
        <taxon>Mytilida</taxon>
        <taxon>Mytiloidea</taxon>
        <taxon>Mytilidae</taxon>
        <taxon>Mytilinae</taxon>
        <taxon>Mytilus</taxon>
    </lineage>
</organism>
<evidence type="ECO:0000256" key="2">
    <source>
        <dbReference type="ARBA" id="ARBA00022741"/>
    </source>
</evidence>
<dbReference type="OrthoDB" id="6127299at2759"/>
<keyword evidence="5" id="KW-1185">Reference proteome</keyword>
<accession>A0A8B6BMQ0</accession>
<dbReference type="InterPro" id="IPR013126">
    <property type="entry name" value="Hsp_70_fam"/>
</dbReference>
<evidence type="ECO:0000256" key="3">
    <source>
        <dbReference type="ARBA" id="ARBA00022840"/>
    </source>
</evidence>
<dbReference type="Gene3D" id="3.30.420.40">
    <property type="match status" value="4"/>
</dbReference>
<dbReference type="Proteomes" id="UP000596742">
    <property type="component" value="Unassembled WGS sequence"/>
</dbReference>
<name>A0A8B6BMQ0_MYTGA</name>
<evidence type="ECO:0000313" key="5">
    <source>
        <dbReference type="Proteomes" id="UP000596742"/>
    </source>
</evidence>
<dbReference type="GO" id="GO:0140662">
    <property type="term" value="F:ATP-dependent protein folding chaperone"/>
    <property type="evidence" value="ECO:0007669"/>
    <property type="project" value="InterPro"/>
</dbReference>
<dbReference type="InterPro" id="IPR043129">
    <property type="entry name" value="ATPase_NBD"/>
</dbReference>
<dbReference type="EMBL" id="UYJE01000344">
    <property type="protein sequence ID" value="VDH92464.1"/>
    <property type="molecule type" value="Genomic_DNA"/>
</dbReference>
<protein>
    <submittedName>
        <fullName evidence="4">Uncharacterized protein</fullName>
    </submittedName>
</protein>
<comment type="caution">
    <text evidence="4">The sequence shown here is derived from an EMBL/GenBank/DDBJ whole genome shotgun (WGS) entry which is preliminary data.</text>
</comment>
<dbReference type="PANTHER" id="PTHR14187:SF5">
    <property type="entry name" value="HEAT SHOCK 70 KDA PROTEIN 12A"/>
    <property type="match status" value="1"/>
</dbReference>
<dbReference type="SUPFAM" id="SSF53067">
    <property type="entry name" value="Actin-like ATPase domain"/>
    <property type="match status" value="4"/>
</dbReference>
<keyword evidence="2" id="KW-0547">Nucleotide-binding</keyword>
<reference evidence="4" key="1">
    <citation type="submission" date="2018-11" db="EMBL/GenBank/DDBJ databases">
        <authorList>
            <person name="Alioto T."/>
            <person name="Alioto T."/>
        </authorList>
    </citation>
    <scope>NUCLEOTIDE SEQUENCE</scope>
</reference>
<dbReference type="CDD" id="cd10229">
    <property type="entry name" value="ASKHA_NBD_HSP70_HSPA12"/>
    <property type="match status" value="2"/>
</dbReference>
<dbReference type="AlphaFoldDB" id="A0A8B6BMQ0"/>
<sequence length="1234" mass="138530">MLSYKLRKFKLTVKKITKGWKQELIVLGGNTPYRGLCYYCYIFRGGPSSRTVEYLYHTHFQSTFRPNRGNATGYFLAGKTMHWIPNNYYALHSLLMDLRVVAMDFGTTFSGYAFATLDDYKTNPLSISTYTWATGSQTGMSLKTPTCILFDSDENFVAFGKDAEDKYTELAHENNHKGWHYFRRFKMDLYKTGPQEMPRDLKIKDDQGRSMSAMIVFAESIKFLKNHMMGVWAKRDMQKVFKTDEIQWVLTVPAIWSDAAKQFMRESAIKGGIRNTQLILALEPEAASIYCKYIPNELTVTDGQTTIDALSPGTKYLILDAGGGTIDITVQEVQEGESIKQLYMANGGDWGGTKVDLAFEKLLEEFAGKSALQKFRQENKSGHLDLQREFEIKKRTIKSGQTSKTTIRVPVSLKDAYTAVSGKELQSTNVAKLERDKLRLAPDTATDLFAEPCAYIVSHLQKIFDDPKVKGTDTILMVGGFSESPLLQHAVKKAFPSKTIIIPPDAGLAVLKGAVQFGFDQTVISTRVCKVTYGIASSSPFDEGKDPEDKKFIDEDGVCRDVGVKMIFGNPTGFTFPHPKYPASFQFGPCFLTGPCLRKATDLTYLAAIDFGTTFSGYAFQTRADFKDDPLRIHGYSWTTGSNAGLSLKTPTCVLFDPAQNFYSFGIEAEDKYTELAQEEDHANWYYFRRFKMNLYKSQDIPRDLMLEDDKGKLLPAMKVISESINFMREHLMRELGKKGQSVIRPSDINWVLTVPAIWSDAAKQFMREAAVKGGIPNSQLMLALEPEAASIYCKHIPSERMVCGGKSTLDAFSPGTKYLILDAGGGTIDITVQEVQTDGTIKQLYMANGGDWGGTKVDEAFEAFLEDLLGAPAISRFREDDKAGHLDLLREFEIKKRSIKPDSSSKVTFKVPISLKEAHEKETGQDLKESMSRSTKRVAWVGDKLRMEADSARELFKSPCEYITEHLEDIFGDPKVRGTNIILMVGGFSDSPMLRDAVERAFPGKIIIIPDEAGLAVLKGAVQFGFEPRIISSRICKATYGVKTNSPFKEGVDPEDKKVIEEGDVLCSDRFDRHVEIGQPAGLDEEFGEQVYVPCRSNQTAMRVEIWTSLHKNPRYTTDPGCMYHGELNVQMPDTTGGKNRKVGVKMIFGRTELQVTQNIASRIRLYQSVERTSRTFTTTEHKRFIHGTCGYQILLKTTRYLSDPAMCTPWRDSVYGATPQSKQPQHKLLPKN</sequence>
<keyword evidence="3" id="KW-0067">ATP-binding</keyword>
<dbReference type="Pfam" id="PF00012">
    <property type="entry name" value="HSP70"/>
    <property type="match status" value="2"/>
</dbReference>